<gene>
    <name evidence="1" type="ORF">dnm_055610</name>
</gene>
<proteinExistence type="predicted"/>
<keyword evidence="2" id="KW-1185">Reference proteome</keyword>
<dbReference type="Proteomes" id="UP000663722">
    <property type="component" value="Chromosome"/>
</dbReference>
<dbReference type="AlphaFoldDB" id="A0A975GQ45"/>
<protein>
    <submittedName>
        <fullName evidence="1">Uncharacterized protein</fullName>
    </submittedName>
</protein>
<accession>A0A975GQ45</accession>
<dbReference type="KEGG" id="dmm:dnm_055610"/>
<evidence type="ECO:0000313" key="2">
    <source>
        <dbReference type="Proteomes" id="UP000663722"/>
    </source>
</evidence>
<name>A0A975GQ45_9BACT</name>
<dbReference type="EMBL" id="CP061800">
    <property type="protein sequence ID" value="QTA89505.1"/>
    <property type="molecule type" value="Genomic_DNA"/>
</dbReference>
<reference evidence="1" key="1">
    <citation type="journal article" date="2021" name="Microb. Physiol.">
        <title>Proteogenomic Insights into the Physiology of Marine, Sulfate-Reducing, Filamentous Desulfonema limicola and Desulfonema magnum.</title>
        <authorList>
            <person name="Schnaars V."/>
            <person name="Wohlbrand L."/>
            <person name="Scheve S."/>
            <person name="Hinrichs C."/>
            <person name="Reinhardt R."/>
            <person name="Rabus R."/>
        </authorList>
    </citation>
    <scope>NUCLEOTIDE SEQUENCE</scope>
    <source>
        <strain evidence="1">4be13</strain>
    </source>
</reference>
<organism evidence="1 2">
    <name type="scientific">Desulfonema magnum</name>
    <dbReference type="NCBI Taxonomy" id="45655"/>
    <lineage>
        <taxon>Bacteria</taxon>
        <taxon>Pseudomonadati</taxon>
        <taxon>Thermodesulfobacteriota</taxon>
        <taxon>Desulfobacteria</taxon>
        <taxon>Desulfobacterales</taxon>
        <taxon>Desulfococcaceae</taxon>
        <taxon>Desulfonema</taxon>
    </lineage>
</organism>
<sequence>MLIKKPGSLSPVMETFSDKKPGFSGIYFYGKKYQTNNLFKNIFLR</sequence>
<evidence type="ECO:0000313" key="1">
    <source>
        <dbReference type="EMBL" id="QTA89505.1"/>
    </source>
</evidence>